<dbReference type="KEGG" id="abri:DFR85_11475"/>
<evidence type="ECO:0000256" key="1">
    <source>
        <dbReference type="ARBA" id="ARBA00001974"/>
    </source>
</evidence>
<evidence type="ECO:0000313" key="7">
    <source>
        <dbReference type="EMBL" id="AWR95125.1"/>
    </source>
</evidence>
<comment type="similarity">
    <text evidence="2">Belongs to the FAD-binding oxidoreductase/transferase type 4 family.</text>
</comment>
<gene>
    <name evidence="7" type="ORF">DFR85_11475</name>
</gene>
<evidence type="ECO:0000256" key="3">
    <source>
        <dbReference type="ARBA" id="ARBA00022630"/>
    </source>
</evidence>
<dbReference type="EMBL" id="CP029289">
    <property type="protein sequence ID" value="AWR95125.1"/>
    <property type="molecule type" value="Genomic_DNA"/>
</dbReference>
<dbReference type="InterPro" id="IPR016169">
    <property type="entry name" value="FAD-bd_PCMH_sub2"/>
</dbReference>
<dbReference type="InterPro" id="IPR016164">
    <property type="entry name" value="FAD-linked_Oxase-like_C"/>
</dbReference>
<dbReference type="InterPro" id="IPR006094">
    <property type="entry name" value="Oxid_FAD_bind_N"/>
</dbReference>
<dbReference type="Gene3D" id="3.30.70.2740">
    <property type="match status" value="1"/>
</dbReference>
<keyword evidence="3" id="KW-0285">Flavoprotein</keyword>
<comment type="cofactor">
    <cofactor evidence="1">
        <name>FAD</name>
        <dbReference type="ChEBI" id="CHEBI:57692"/>
    </cofactor>
</comment>
<dbReference type="GeneID" id="36832785"/>
<protein>
    <submittedName>
        <fullName evidence="7">FAD-binding oxidoreductase</fullName>
    </submittedName>
</protein>
<dbReference type="OrthoDB" id="26910at2157"/>
<dbReference type="InterPro" id="IPR036318">
    <property type="entry name" value="FAD-bd_PCMH-like_sf"/>
</dbReference>
<dbReference type="Proteomes" id="UP000248044">
    <property type="component" value="Chromosome"/>
</dbReference>
<evidence type="ECO:0000259" key="6">
    <source>
        <dbReference type="PROSITE" id="PS51387"/>
    </source>
</evidence>
<dbReference type="PROSITE" id="PS51387">
    <property type="entry name" value="FAD_PCMH"/>
    <property type="match status" value="1"/>
</dbReference>
<dbReference type="FunFam" id="3.30.70.2740:FF:000001">
    <property type="entry name" value="D-lactate dehydrogenase mitochondrial"/>
    <property type="match status" value="1"/>
</dbReference>
<reference evidence="7 8" key="1">
    <citation type="submission" date="2018-05" db="EMBL/GenBank/DDBJ databases">
        <title>Complete Genome Sequences of Extremely Thermoacidophilic, Metal-Mobilizing Type-Strain Members of the Archaeal Family Sulfolobaceae: Acidianus brierleyi DSM-1651T, Acidianus sulfidivorans DSM-18786T, Metallosphaera hakonensis DSM-7519T, and Metallosphaera prunae DSM-10039T.</title>
        <authorList>
            <person name="Counts J.A."/>
            <person name="Kelly R.M."/>
        </authorList>
    </citation>
    <scope>NUCLEOTIDE SEQUENCE [LARGE SCALE GENOMIC DNA]</scope>
    <source>
        <strain evidence="7 8">DSM 1651</strain>
    </source>
</reference>
<dbReference type="InterPro" id="IPR051914">
    <property type="entry name" value="FAD-linked_OxidoTrans_Type4"/>
</dbReference>
<sequence>MEIESLGIEYSKEERQDFSGFKVNPSFIFYPKNEHDVAKIVKFANNHKIPIVVWGAGTSLTGAVSCNGCILIDMKYMNNIIEINDVDWYVRVQPGINLEFLNKKLMEKGFFLPPDPASFFLCTVGGATSNSSGGMRGVKYGTFRDWVLALKVVLPDGNIVKLGEPLRKNRAGYDLVNLFVGSEGTLGVITEIWFRITPLPREKILTVLAYMKDLESAANVIIGLRKGKIIPEISEYMDNNVIKALNKNLNAGLEESEGGLMLISIEEKYLEDLKAILRDNSTKIIIAEGEEAERLYSIRAQSAIALRAEAKNMFVEDIVVPVSKLPEAILRLREIESKYKIKLPIVSHIGDGNLHPNILFDEMSNAQEVFEEIARIAIELGGSVSGEHGIGEQKAKVMAEQIKSHNGEEVLEIMYKIKGLIDPNNIMNPGKYVELAYKLR</sequence>
<dbReference type="PANTHER" id="PTHR42934:SF2">
    <property type="entry name" value="GLYCOLATE OXIDASE SUBUNIT GLCD"/>
    <property type="match status" value="1"/>
</dbReference>
<keyword evidence="5" id="KW-0560">Oxidoreductase</keyword>
<dbReference type="SUPFAM" id="SSF56176">
    <property type="entry name" value="FAD-binding/transporter-associated domain-like"/>
    <property type="match status" value="1"/>
</dbReference>
<proteinExistence type="inferred from homology"/>
<dbReference type="PANTHER" id="PTHR42934">
    <property type="entry name" value="GLYCOLATE OXIDASE SUBUNIT GLCD"/>
    <property type="match status" value="1"/>
</dbReference>
<dbReference type="AlphaFoldDB" id="A0A2U9IGN5"/>
<dbReference type="Gene3D" id="1.10.45.10">
    <property type="entry name" value="Vanillyl-alcohol Oxidase, Chain A, domain 4"/>
    <property type="match status" value="1"/>
</dbReference>
<dbReference type="Gene3D" id="3.30.465.10">
    <property type="match status" value="1"/>
</dbReference>
<dbReference type="SUPFAM" id="SSF55103">
    <property type="entry name" value="FAD-linked oxidases, C-terminal domain"/>
    <property type="match status" value="1"/>
</dbReference>
<dbReference type="InterPro" id="IPR016171">
    <property type="entry name" value="Vanillyl_alc_oxidase_C-sub2"/>
</dbReference>
<organism evidence="7 8">
    <name type="scientific">Acidianus brierleyi</name>
    <dbReference type="NCBI Taxonomy" id="41673"/>
    <lineage>
        <taxon>Archaea</taxon>
        <taxon>Thermoproteota</taxon>
        <taxon>Thermoprotei</taxon>
        <taxon>Sulfolobales</taxon>
        <taxon>Sulfolobaceae</taxon>
        <taxon>Acidianus</taxon>
    </lineage>
</organism>
<dbReference type="FunFam" id="1.10.45.10:FF:000001">
    <property type="entry name" value="D-lactate dehydrogenase mitochondrial"/>
    <property type="match status" value="1"/>
</dbReference>
<keyword evidence="4" id="KW-0274">FAD</keyword>
<name>A0A2U9IGN5_9CREN</name>
<dbReference type="Pfam" id="PF02913">
    <property type="entry name" value="FAD-oxidase_C"/>
    <property type="match status" value="1"/>
</dbReference>
<evidence type="ECO:0000256" key="5">
    <source>
        <dbReference type="ARBA" id="ARBA00023002"/>
    </source>
</evidence>
<evidence type="ECO:0000256" key="2">
    <source>
        <dbReference type="ARBA" id="ARBA00008000"/>
    </source>
</evidence>
<evidence type="ECO:0000313" key="8">
    <source>
        <dbReference type="Proteomes" id="UP000248044"/>
    </source>
</evidence>
<keyword evidence="8" id="KW-1185">Reference proteome</keyword>
<dbReference type="RefSeq" id="WP_110271006.1">
    <property type="nucleotide sequence ID" value="NZ_CP029289.2"/>
</dbReference>
<dbReference type="Pfam" id="PF01565">
    <property type="entry name" value="FAD_binding_4"/>
    <property type="match status" value="1"/>
</dbReference>
<accession>A0A2U9IGN5</accession>
<dbReference type="InterPro" id="IPR016166">
    <property type="entry name" value="FAD-bd_PCMH"/>
</dbReference>
<dbReference type="GO" id="GO:0016491">
    <property type="term" value="F:oxidoreductase activity"/>
    <property type="evidence" value="ECO:0007669"/>
    <property type="project" value="UniProtKB-KW"/>
</dbReference>
<dbReference type="InterPro" id="IPR004113">
    <property type="entry name" value="FAD-bd_oxidored_4_C"/>
</dbReference>
<dbReference type="GO" id="GO:0071949">
    <property type="term" value="F:FAD binding"/>
    <property type="evidence" value="ECO:0007669"/>
    <property type="project" value="InterPro"/>
</dbReference>
<evidence type="ECO:0000256" key="4">
    <source>
        <dbReference type="ARBA" id="ARBA00022827"/>
    </source>
</evidence>
<feature type="domain" description="FAD-binding PCMH-type" evidence="6">
    <location>
        <begin position="21"/>
        <end position="199"/>
    </location>
</feature>